<evidence type="ECO:0000313" key="6">
    <source>
        <dbReference type="Proteomes" id="UP001501035"/>
    </source>
</evidence>
<comment type="caution">
    <text evidence="5">The sequence shown here is derived from an EMBL/GenBank/DDBJ whole genome shotgun (WGS) entry which is preliminary data.</text>
</comment>
<evidence type="ECO:0000256" key="3">
    <source>
        <dbReference type="ARBA" id="ARBA00022723"/>
    </source>
</evidence>
<dbReference type="RefSeq" id="WP_344716764.1">
    <property type="nucleotide sequence ID" value="NZ_BAAAVS010000043.1"/>
</dbReference>
<dbReference type="Pfam" id="PF05853">
    <property type="entry name" value="BKACE"/>
    <property type="match status" value="1"/>
</dbReference>
<dbReference type="Gene3D" id="3.20.20.70">
    <property type="entry name" value="Aldolase class I"/>
    <property type="match status" value="1"/>
</dbReference>
<protein>
    <submittedName>
        <fullName evidence="5">3-keto-5-aminohexanoate cleavage protein</fullName>
    </submittedName>
</protein>
<evidence type="ECO:0000256" key="2">
    <source>
        <dbReference type="ARBA" id="ARBA00022679"/>
    </source>
</evidence>
<dbReference type="InterPro" id="IPR008567">
    <property type="entry name" value="BKACE"/>
</dbReference>
<gene>
    <name evidence="5" type="ORF">GCM10010528_22890</name>
</gene>
<dbReference type="Proteomes" id="UP001501035">
    <property type="component" value="Unassembled WGS sequence"/>
</dbReference>
<keyword evidence="2" id="KW-0808">Transferase</keyword>
<sequence length="377" mass="42169">MYFTDRSLLPENQPPLIITAAPYGPIWAPSDLPGQVPVTWDEQVQAAVDCYNAGARILHIHVRDPKTGKISKNFDDYGRQIARLREAVPGMVLQVGGSISFSPEGDEAAHWQSYDTRHMLTELDPKPDQVTVAIGSTQYDLTSMLTMDDVEGTHMHDPKVIWQYSQMVADATPEFYIENLRRLRENGIQAYFALAHVHSLEIVERLIRQGLYAGPVNGFYSMVGGGAAGSNPFDLMELIRRAPHGSSFTYQSVFRMVYPISAMCIALGQHVRAGIEENLWGPVKGQRYTSVEMISKMVRFAEELGRPIATPEETRQILKLGTWYDSPEETLFNLGLPPNRNDGERGFLTYEGFRSFQEAGGTRTTPVETPANPLDIM</sequence>
<evidence type="ECO:0000313" key="5">
    <source>
        <dbReference type="EMBL" id="GAA3042567.1"/>
    </source>
</evidence>
<keyword evidence="3" id="KW-0479">Metal-binding</keyword>
<comment type="cofactor">
    <cofactor evidence="1">
        <name>Zn(2+)</name>
        <dbReference type="ChEBI" id="CHEBI:29105"/>
    </cofactor>
</comment>
<keyword evidence="4" id="KW-0862">Zinc</keyword>
<name>A0ABP6LL63_9ACTN</name>
<dbReference type="InterPro" id="IPR013785">
    <property type="entry name" value="Aldolase_TIM"/>
</dbReference>
<evidence type="ECO:0000256" key="4">
    <source>
        <dbReference type="ARBA" id="ARBA00022833"/>
    </source>
</evidence>
<accession>A0ABP6LL63</accession>
<reference evidence="6" key="1">
    <citation type="journal article" date="2019" name="Int. J. Syst. Evol. Microbiol.">
        <title>The Global Catalogue of Microorganisms (GCM) 10K type strain sequencing project: providing services to taxonomists for standard genome sequencing and annotation.</title>
        <authorList>
            <consortium name="The Broad Institute Genomics Platform"/>
            <consortium name="The Broad Institute Genome Sequencing Center for Infectious Disease"/>
            <person name="Wu L."/>
            <person name="Ma J."/>
        </authorList>
    </citation>
    <scope>NUCLEOTIDE SEQUENCE [LARGE SCALE GENOMIC DNA]</scope>
    <source>
        <strain evidence="6">JCM 14234</strain>
    </source>
</reference>
<dbReference type="PANTHER" id="PTHR37418:SF2">
    <property type="entry name" value="3-KETO-5-AMINOHEXANOATE CLEAVAGE ENZYME"/>
    <property type="match status" value="1"/>
</dbReference>
<proteinExistence type="predicted"/>
<dbReference type="EMBL" id="BAAAVS010000043">
    <property type="protein sequence ID" value="GAA3042567.1"/>
    <property type="molecule type" value="Genomic_DNA"/>
</dbReference>
<organism evidence="5 6">
    <name type="scientific">Gordonia defluvii</name>
    <dbReference type="NCBI Taxonomy" id="283718"/>
    <lineage>
        <taxon>Bacteria</taxon>
        <taxon>Bacillati</taxon>
        <taxon>Actinomycetota</taxon>
        <taxon>Actinomycetes</taxon>
        <taxon>Mycobacteriales</taxon>
        <taxon>Gordoniaceae</taxon>
        <taxon>Gordonia</taxon>
    </lineage>
</organism>
<evidence type="ECO:0000256" key="1">
    <source>
        <dbReference type="ARBA" id="ARBA00001947"/>
    </source>
</evidence>
<dbReference type="PANTHER" id="PTHR37418">
    <property type="entry name" value="3-KETO-5-AMINOHEXANOATE CLEAVAGE ENZYME-RELATED"/>
    <property type="match status" value="1"/>
</dbReference>
<keyword evidence="6" id="KW-1185">Reference proteome</keyword>